<evidence type="ECO:0000313" key="4">
    <source>
        <dbReference type="Proteomes" id="UP000244911"/>
    </source>
</evidence>
<sequence>MKIELIRSLSLVAALSLGTAAMAQNNSEATTEDAPATQPAVDLGEPVDGTRQPGQTYVEKVTGDWERKCITLPEGQGEDPCQMYQLLKDDTGNAVAEISLGKLPEGSQAVAGATVVAPLETLLTQQLTISVDGAQGRRYPFRFCTQLGCVANIGFTADEIAGFKAGAKATVSIVPAAAPDQRVNLTMSLSGFTASYDELTAPVPRAAPEAQ</sequence>
<feature type="region of interest" description="Disordered" evidence="1">
    <location>
        <begin position="26"/>
        <end position="54"/>
    </location>
</feature>
<keyword evidence="2" id="KW-0732">Signal</keyword>
<dbReference type="OrthoDB" id="9797912at2"/>
<feature type="chain" id="PRO_5015347820" description="Invasion associated locus B (IalB) protein" evidence="2">
    <location>
        <begin position="24"/>
        <end position="211"/>
    </location>
</feature>
<evidence type="ECO:0008006" key="5">
    <source>
        <dbReference type="Google" id="ProtNLM"/>
    </source>
</evidence>
<dbReference type="InterPro" id="IPR038696">
    <property type="entry name" value="IalB_sf"/>
</dbReference>
<protein>
    <recommendedName>
        <fullName evidence="5">Invasion associated locus B (IalB) protein</fullName>
    </recommendedName>
</protein>
<dbReference type="EMBL" id="OMOI01000001">
    <property type="protein sequence ID" value="SPF76412.1"/>
    <property type="molecule type" value="Genomic_DNA"/>
</dbReference>
<evidence type="ECO:0000256" key="1">
    <source>
        <dbReference type="SAM" id="MobiDB-lite"/>
    </source>
</evidence>
<name>A0A2R8AK25_9RHOB</name>
<reference evidence="3 4" key="1">
    <citation type="submission" date="2018-03" db="EMBL/GenBank/DDBJ databases">
        <authorList>
            <person name="Keele B.F."/>
        </authorList>
    </citation>
    <scope>NUCLEOTIDE SEQUENCE [LARGE SCALE GENOMIC DNA]</scope>
    <source>
        <strain evidence="3 4">CECT 8811</strain>
    </source>
</reference>
<dbReference type="RefSeq" id="WP_108856419.1">
    <property type="nucleotide sequence ID" value="NZ_OMOI01000001.1"/>
</dbReference>
<feature type="signal peptide" evidence="2">
    <location>
        <begin position="1"/>
        <end position="23"/>
    </location>
</feature>
<keyword evidence="4" id="KW-1185">Reference proteome</keyword>
<dbReference type="AlphaFoldDB" id="A0A2R8AK25"/>
<dbReference type="Gene3D" id="2.60.40.1880">
    <property type="entry name" value="Invasion associated locus B (IalB) protein"/>
    <property type="match status" value="1"/>
</dbReference>
<proteinExistence type="predicted"/>
<gene>
    <name evidence="3" type="ORF">ALP8811_01416</name>
</gene>
<dbReference type="Proteomes" id="UP000244911">
    <property type="component" value="Unassembled WGS sequence"/>
</dbReference>
<dbReference type="Pfam" id="PF06776">
    <property type="entry name" value="IalB"/>
    <property type="match status" value="1"/>
</dbReference>
<evidence type="ECO:0000256" key="2">
    <source>
        <dbReference type="SAM" id="SignalP"/>
    </source>
</evidence>
<dbReference type="InterPro" id="IPR010642">
    <property type="entry name" value="Invasion_prot_B"/>
</dbReference>
<accession>A0A2R8AK25</accession>
<organism evidence="3 4">
    <name type="scientific">Aliiroseovarius pelagivivens</name>
    <dbReference type="NCBI Taxonomy" id="1639690"/>
    <lineage>
        <taxon>Bacteria</taxon>
        <taxon>Pseudomonadati</taxon>
        <taxon>Pseudomonadota</taxon>
        <taxon>Alphaproteobacteria</taxon>
        <taxon>Rhodobacterales</taxon>
        <taxon>Paracoccaceae</taxon>
        <taxon>Aliiroseovarius</taxon>
    </lineage>
</organism>
<evidence type="ECO:0000313" key="3">
    <source>
        <dbReference type="EMBL" id="SPF76412.1"/>
    </source>
</evidence>